<keyword evidence="3" id="KW-1185">Reference proteome</keyword>
<comment type="caution">
    <text evidence="2">The sequence shown here is derived from an EMBL/GenBank/DDBJ whole genome shotgun (WGS) entry which is preliminary data.</text>
</comment>
<feature type="region of interest" description="Disordered" evidence="1">
    <location>
        <begin position="34"/>
        <end position="62"/>
    </location>
</feature>
<name>A0A5B7IIQ5_PORTR</name>
<accession>A0A5B7IIQ5</accession>
<dbReference type="AlphaFoldDB" id="A0A5B7IIQ5"/>
<evidence type="ECO:0000313" key="2">
    <source>
        <dbReference type="EMBL" id="MPC82193.1"/>
    </source>
</evidence>
<evidence type="ECO:0000313" key="3">
    <source>
        <dbReference type="Proteomes" id="UP000324222"/>
    </source>
</evidence>
<organism evidence="2 3">
    <name type="scientific">Portunus trituberculatus</name>
    <name type="common">Swimming crab</name>
    <name type="synonym">Neptunus trituberculatus</name>
    <dbReference type="NCBI Taxonomy" id="210409"/>
    <lineage>
        <taxon>Eukaryota</taxon>
        <taxon>Metazoa</taxon>
        <taxon>Ecdysozoa</taxon>
        <taxon>Arthropoda</taxon>
        <taxon>Crustacea</taxon>
        <taxon>Multicrustacea</taxon>
        <taxon>Malacostraca</taxon>
        <taxon>Eumalacostraca</taxon>
        <taxon>Eucarida</taxon>
        <taxon>Decapoda</taxon>
        <taxon>Pleocyemata</taxon>
        <taxon>Brachyura</taxon>
        <taxon>Eubrachyura</taxon>
        <taxon>Portunoidea</taxon>
        <taxon>Portunidae</taxon>
        <taxon>Portuninae</taxon>
        <taxon>Portunus</taxon>
    </lineage>
</organism>
<reference evidence="2 3" key="1">
    <citation type="submission" date="2019-05" db="EMBL/GenBank/DDBJ databases">
        <title>Another draft genome of Portunus trituberculatus and its Hox gene families provides insights of decapod evolution.</title>
        <authorList>
            <person name="Jeong J.-H."/>
            <person name="Song I."/>
            <person name="Kim S."/>
            <person name="Choi T."/>
            <person name="Kim D."/>
            <person name="Ryu S."/>
            <person name="Kim W."/>
        </authorList>
    </citation>
    <scope>NUCLEOTIDE SEQUENCE [LARGE SCALE GENOMIC DNA]</scope>
    <source>
        <tissue evidence="2">Muscle</tissue>
    </source>
</reference>
<proteinExistence type="predicted"/>
<evidence type="ECO:0000256" key="1">
    <source>
        <dbReference type="SAM" id="MobiDB-lite"/>
    </source>
</evidence>
<dbReference type="Proteomes" id="UP000324222">
    <property type="component" value="Unassembled WGS sequence"/>
</dbReference>
<gene>
    <name evidence="2" type="ORF">E2C01_076842</name>
</gene>
<protein>
    <submittedName>
        <fullName evidence="2">Uncharacterized protein</fullName>
    </submittedName>
</protein>
<sequence length="99" mass="10626">MPLSAEGVSLFPYISESSNPLRIFPLPQSIQTINNKSEDKKTHLTPRFSSSSESERLLSPAPADASGLATALEVAEPPLEAGWLGWVGRTGKLVSFTLT</sequence>
<dbReference type="EMBL" id="VSRR010059095">
    <property type="protein sequence ID" value="MPC82193.1"/>
    <property type="molecule type" value="Genomic_DNA"/>
</dbReference>